<dbReference type="InterPro" id="IPR003959">
    <property type="entry name" value="ATPase_AAA_core"/>
</dbReference>
<evidence type="ECO:0000256" key="4">
    <source>
        <dbReference type="ARBA" id="ARBA00040480"/>
    </source>
</evidence>
<keyword evidence="1" id="KW-0547">Nucleotide-binding</keyword>
<feature type="domain" description="AAA+ ATPase" evidence="5">
    <location>
        <begin position="285"/>
        <end position="414"/>
    </location>
</feature>
<organism evidence="6 7">
    <name type="scientific">Nostoc spongiaeforme FACHB-130</name>
    <dbReference type="NCBI Taxonomy" id="1357510"/>
    <lineage>
        <taxon>Bacteria</taxon>
        <taxon>Bacillati</taxon>
        <taxon>Cyanobacteriota</taxon>
        <taxon>Cyanophyceae</taxon>
        <taxon>Nostocales</taxon>
        <taxon>Nostocaceae</taxon>
        <taxon>Nostoc</taxon>
    </lineage>
</organism>
<evidence type="ECO:0000259" key="5">
    <source>
        <dbReference type="SMART" id="SM00382"/>
    </source>
</evidence>
<dbReference type="EMBL" id="JACJTB010000043">
    <property type="protein sequence ID" value="MBD2597445.1"/>
    <property type="molecule type" value="Genomic_DNA"/>
</dbReference>
<evidence type="ECO:0000313" key="7">
    <source>
        <dbReference type="Proteomes" id="UP000603457"/>
    </source>
</evidence>
<keyword evidence="7" id="KW-1185">Reference proteome</keyword>
<dbReference type="Gene3D" id="3.40.50.300">
    <property type="entry name" value="P-loop containing nucleotide triphosphate hydrolases"/>
    <property type="match status" value="1"/>
</dbReference>
<dbReference type="PANTHER" id="PTHR42960">
    <property type="entry name" value="YCF46 PROTEIN"/>
    <property type="match status" value="1"/>
</dbReference>
<comment type="similarity">
    <text evidence="3">Belongs to the AAA ATPase family. Highly divergent.</text>
</comment>
<dbReference type="RefSeq" id="WP_190970104.1">
    <property type="nucleotide sequence ID" value="NZ_JACJTB010000043.1"/>
</dbReference>
<accession>A0ABR8G2R7</accession>
<reference evidence="6 7" key="1">
    <citation type="journal article" date="2020" name="ISME J.">
        <title>Comparative genomics reveals insights into cyanobacterial evolution and habitat adaptation.</title>
        <authorList>
            <person name="Chen M.Y."/>
            <person name="Teng W.K."/>
            <person name="Zhao L."/>
            <person name="Hu C.X."/>
            <person name="Zhou Y.K."/>
            <person name="Han B.P."/>
            <person name="Song L.R."/>
            <person name="Shu W.S."/>
        </authorList>
    </citation>
    <scope>NUCLEOTIDE SEQUENCE [LARGE SCALE GENOMIC DNA]</scope>
    <source>
        <strain evidence="6 7">FACHB-130</strain>
    </source>
</reference>
<evidence type="ECO:0000256" key="2">
    <source>
        <dbReference type="ARBA" id="ARBA00022840"/>
    </source>
</evidence>
<dbReference type="InterPro" id="IPR052381">
    <property type="entry name" value="AAA_domain_protein"/>
</dbReference>
<dbReference type="Pfam" id="PF00004">
    <property type="entry name" value="AAA"/>
    <property type="match status" value="1"/>
</dbReference>
<dbReference type="GO" id="GO:0005524">
    <property type="term" value="F:ATP binding"/>
    <property type="evidence" value="ECO:0007669"/>
    <property type="project" value="UniProtKB-KW"/>
</dbReference>
<dbReference type="SMART" id="SM00382">
    <property type="entry name" value="AAA"/>
    <property type="match status" value="1"/>
</dbReference>
<name>A0ABR8G2R7_9NOSO</name>
<dbReference type="SUPFAM" id="SSF52540">
    <property type="entry name" value="P-loop containing nucleoside triphosphate hydrolases"/>
    <property type="match status" value="1"/>
</dbReference>
<evidence type="ECO:0000256" key="1">
    <source>
        <dbReference type="ARBA" id="ARBA00022741"/>
    </source>
</evidence>
<protein>
    <recommendedName>
        <fullName evidence="4">Uncharacterized AAA domain-containing protein ycf46</fullName>
    </recommendedName>
</protein>
<evidence type="ECO:0000256" key="3">
    <source>
        <dbReference type="ARBA" id="ARBA00038088"/>
    </source>
</evidence>
<proteinExistence type="inferred from homology"/>
<gene>
    <name evidence="6" type="ORF">H6G74_24430</name>
</gene>
<dbReference type="Proteomes" id="UP000603457">
    <property type="component" value="Unassembled WGS sequence"/>
</dbReference>
<evidence type="ECO:0000313" key="6">
    <source>
        <dbReference type="EMBL" id="MBD2597445.1"/>
    </source>
</evidence>
<dbReference type="PANTHER" id="PTHR42960:SF1">
    <property type="entry name" value="YCF46 PROTEIN"/>
    <property type="match status" value="1"/>
</dbReference>
<dbReference type="Gene3D" id="1.10.8.60">
    <property type="match status" value="1"/>
</dbReference>
<dbReference type="InterPro" id="IPR003593">
    <property type="entry name" value="AAA+_ATPase"/>
</dbReference>
<keyword evidence="2 6" id="KW-0067">ATP-binding</keyword>
<comment type="caution">
    <text evidence="6">The sequence shown here is derived from an EMBL/GenBank/DDBJ whole genome shotgun (WGS) entry which is preliminary data.</text>
</comment>
<sequence>MKSSFEYLEDLLADNYPIIACESPLQERHRFLIRITTSCQQAGRKVYIWNLSEDSIKELVVSTENNLIFQEFNDYKPSIKQNIEDYFQVLNFWRIYSGTGVLIVENIFPWLKESITKDTEFLLLSEWIKSSLVNLKFHTNNSDKTTILLGANAEIASEIAAEIPLWKQELPDTQEIIDNLINSNLFPLIYTEQDYLEIANASAGLYISDIIHCLTDIRKNHDLGNPSEIAKLLLAKKIQLLNRLYDIEFLPPPKVQLGGLELMQQSFKKFKRLLSPRAKQYNLRVPKGIMLVGPPGTGKSHSAKACSQNMGIPLIMVDWGNFRSFGNQAEMKLKRLLRLADRLNQVILYFDDFDKGFAGDDDLAKRLAGQLLTWMQERISDVLVIASVNRMEWLPPELTRAGRFDYLYKVDLPNNGERYSIFKLHAARFDERFRNGGDPWSEEQWRRILKATNRCVGAEIQTIVERAASTIFCETITEDTYSESQLSRLELTIEALLEERRQINPLAIREADRVESMRNKADQQALPSSPLDESKFAVGNIDIFS</sequence>
<dbReference type="InterPro" id="IPR027417">
    <property type="entry name" value="P-loop_NTPase"/>
</dbReference>